<dbReference type="PANTHER" id="PTHR10933:SF9">
    <property type="entry name" value="IMMUNOGLOBULIN-BINDING PROTEIN 1"/>
    <property type="match status" value="1"/>
</dbReference>
<gene>
    <name evidence="2" type="ORF">BGW38_000256</name>
</gene>
<accession>A0A9P6FVC2</accession>
<evidence type="ECO:0000256" key="1">
    <source>
        <dbReference type="SAM" id="MobiDB-lite"/>
    </source>
</evidence>
<dbReference type="InterPro" id="IPR038511">
    <property type="entry name" value="TAP42/TAP46-like_sf"/>
</dbReference>
<evidence type="ECO:0000313" key="2">
    <source>
        <dbReference type="EMBL" id="KAF9582397.1"/>
    </source>
</evidence>
<protein>
    <recommendedName>
        <fullName evidence="4">TAP42-like protein</fullName>
    </recommendedName>
</protein>
<feature type="region of interest" description="Disordered" evidence="1">
    <location>
        <begin position="300"/>
        <end position="352"/>
    </location>
</feature>
<comment type="caution">
    <text evidence="2">The sequence shown here is derived from an EMBL/GenBank/DDBJ whole genome shotgun (WGS) entry which is preliminary data.</text>
</comment>
<name>A0A9P6FVC2_9FUNG</name>
<dbReference type="Pfam" id="PF04177">
    <property type="entry name" value="TAP42"/>
    <property type="match status" value="1"/>
</dbReference>
<dbReference type="OrthoDB" id="10261753at2759"/>
<dbReference type="GO" id="GO:0035303">
    <property type="term" value="P:regulation of dephosphorylation"/>
    <property type="evidence" value="ECO:0007669"/>
    <property type="project" value="TreeGrafter"/>
</dbReference>
<dbReference type="GO" id="GO:0051721">
    <property type="term" value="F:protein phosphatase 2A binding"/>
    <property type="evidence" value="ECO:0007669"/>
    <property type="project" value="TreeGrafter"/>
</dbReference>
<dbReference type="GO" id="GO:0009966">
    <property type="term" value="P:regulation of signal transduction"/>
    <property type="evidence" value="ECO:0007669"/>
    <property type="project" value="InterPro"/>
</dbReference>
<keyword evidence="3" id="KW-1185">Reference proteome</keyword>
<dbReference type="InterPro" id="IPR007304">
    <property type="entry name" value="TAP46-like"/>
</dbReference>
<dbReference type="Proteomes" id="UP000780801">
    <property type="component" value="Unassembled WGS sequence"/>
</dbReference>
<dbReference type="EMBL" id="JAABOA010001066">
    <property type="protein sequence ID" value="KAF9582397.1"/>
    <property type="molecule type" value="Genomic_DNA"/>
</dbReference>
<dbReference type="Gene3D" id="1.25.40.540">
    <property type="entry name" value="TAP42-like family"/>
    <property type="match status" value="1"/>
</dbReference>
<feature type="compositionally biased region" description="Basic and acidic residues" evidence="1">
    <location>
        <begin position="233"/>
        <end position="243"/>
    </location>
</feature>
<sequence>MAEESSTLSQVFQKAESLYLGLQQSALPSNSDGYQATVNDSIRGFLRAVDMVRQLCLFSENEFVEDIGAKDLRFLLTEYYLGELFLKRTGDDRLSYLDQSKLHFDHFLHQCESHDILTPQDKKHLEQVTTDAPRDAATRRADKIARFKREKDMQSRIEEFNKILGTTSSSYDGELSTEMEEKYRDFVQLHIQYAIFQTMEQLVGIQQELPMLKKMVERKNASGSTDGRAAGRSQEDMQEARVDDSRIYNATGPLMDAQGKLLRPFVITNQRRELMQGVFRPGHSLPTMTIDEYLQQEVERGNVLSGGTDPKKPEVDDNDEEAVDAETLKARAWDDFKDENPKGWGNRGGRHG</sequence>
<feature type="region of interest" description="Disordered" evidence="1">
    <location>
        <begin position="218"/>
        <end position="243"/>
    </location>
</feature>
<feature type="compositionally biased region" description="Basic and acidic residues" evidence="1">
    <location>
        <begin position="326"/>
        <end position="341"/>
    </location>
</feature>
<evidence type="ECO:0000313" key="3">
    <source>
        <dbReference type="Proteomes" id="UP000780801"/>
    </source>
</evidence>
<organism evidence="2 3">
    <name type="scientific">Lunasporangiospora selenospora</name>
    <dbReference type="NCBI Taxonomy" id="979761"/>
    <lineage>
        <taxon>Eukaryota</taxon>
        <taxon>Fungi</taxon>
        <taxon>Fungi incertae sedis</taxon>
        <taxon>Mucoromycota</taxon>
        <taxon>Mortierellomycotina</taxon>
        <taxon>Mortierellomycetes</taxon>
        <taxon>Mortierellales</taxon>
        <taxon>Mortierellaceae</taxon>
        <taxon>Lunasporangiospora</taxon>
    </lineage>
</organism>
<proteinExistence type="predicted"/>
<reference evidence="2" key="1">
    <citation type="journal article" date="2020" name="Fungal Divers.">
        <title>Resolving the Mortierellaceae phylogeny through synthesis of multi-gene phylogenetics and phylogenomics.</title>
        <authorList>
            <person name="Vandepol N."/>
            <person name="Liber J."/>
            <person name="Desiro A."/>
            <person name="Na H."/>
            <person name="Kennedy M."/>
            <person name="Barry K."/>
            <person name="Grigoriev I.V."/>
            <person name="Miller A.N."/>
            <person name="O'Donnell K."/>
            <person name="Stajich J.E."/>
            <person name="Bonito G."/>
        </authorList>
    </citation>
    <scope>NUCLEOTIDE SEQUENCE</scope>
    <source>
        <strain evidence="2">KOD1015</strain>
    </source>
</reference>
<evidence type="ECO:0008006" key="4">
    <source>
        <dbReference type="Google" id="ProtNLM"/>
    </source>
</evidence>
<dbReference type="AlphaFoldDB" id="A0A9P6FVC2"/>
<dbReference type="PANTHER" id="PTHR10933">
    <property type="entry name" value="IMMUNOGLOBULIN-BINDING PROTEIN 1"/>
    <property type="match status" value="1"/>
</dbReference>
<dbReference type="GO" id="GO:0005829">
    <property type="term" value="C:cytosol"/>
    <property type="evidence" value="ECO:0007669"/>
    <property type="project" value="TreeGrafter"/>
</dbReference>